<dbReference type="NCBIfam" id="NF003421">
    <property type="entry name" value="PRK04860.1"/>
    <property type="match status" value="1"/>
</dbReference>
<evidence type="ECO:0000313" key="9">
    <source>
        <dbReference type="EMBL" id="AIS16772.1"/>
    </source>
</evidence>
<accession>A0A089YQV8</accession>
<dbReference type="STRING" id="216142.LT40_04820"/>
<dbReference type="KEGG" id="prh:LT40_04820"/>
<evidence type="ECO:0000256" key="7">
    <source>
        <dbReference type="HAMAP-Rule" id="MF_00746"/>
    </source>
</evidence>
<keyword evidence="5 7" id="KW-0479">Metal-binding</keyword>
<dbReference type="eggNOG" id="COG3091">
    <property type="taxonomic scope" value="Bacteria"/>
</dbReference>
<protein>
    <recommendedName>
        <fullName evidence="3 7">Protein SprT</fullName>
    </recommendedName>
</protein>
<proteinExistence type="inferred from homology"/>
<evidence type="ECO:0000256" key="1">
    <source>
        <dbReference type="ARBA" id="ARBA00004496"/>
    </source>
</evidence>
<evidence type="ECO:0000256" key="2">
    <source>
        <dbReference type="ARBA" id="ARBA00006591"/>
    </source>
</evidence>
<dbReference type="HOGENOM" id="CLU_113336_0_1_6"/>
<organism evidence="9 10">
    <name type="scientific">Pseudomonas rhizosphaerae</name>
    <dbReference type="NCBI Taxonomy" id="216142"/>
    <lineage>
        <taxon>Bacteria</taxon>
        <taxon>Pseudomonadati</taxon>
        <taxon>Pseudomonadota</taxon>
        <taxon>Gammaproteobacteria</taxon>
        <taxon>Pseudomonadales</taxon>
        <taxon>Pseudomonadaceae</taxon>
        <taxon>Pseudomonas</taxon>
    </lineage>
</organism>
<comment type="subcellular location">
    <subcellularLocation>
        <location evidence="1 7">Cytoplasm</location>
    </subcellularLocation>
</comment>
<comment type="cofactor">
    <cofactor evidence="7">
        <name>Zn(2+)</name>
        <dbReference type="ChEBI" id="CHEBI:29105"/>
    </cofactor>
    <text evidence="7">Binds 1 zinc ion.</text>
</comment>
<keyword evidence="10" id="KW-1185">Reference proteome</keyword>
<feature type="active site" evidence="7">
    <location>
        <position position="70"/>
    </location>
</feature>
<keyword evidence="4 7" id="KW-0963">Cytoplasm</keyword>
<dbReference type="EMBL" id="CP009533">
    <property type="protein sequence ID" value="AIS16772.1"/>
    <property type="molecule type" value="Genomic_DNA"/>
</dbReference>
<gene>
    <name evidence="7" type="primary">sprT</name>
    <name evidence="9" type="ORF">LT40_04820</name>
</gene>
<evidence type="ECO:0000256" key="4">
    <source>
        <dbReference type="ARBA" id="ARBA00022490"/>
    </source>
</evidence>
<dbReference type="GO" id="GO:0005737">
    <property type="term" value="C:cytoplasm"/>
    <property type="evidence" value="ECO:0007669"/>
    <property type="project" value="UniProtKB-SubCell"/>
</dbReference>
<dbReference type="Proteomes" id="UP000029499">
    <property type="component" value="Chromosome"/>
</dbReference>
<evidence type="ECO:0000256" key="3">
    <source>
        <dbReference type="ARBA" id="ARBA00020082"/>
    </source>
</evidence>
<dbReference type="GO" id="GO:0006950">
    <property type="term" value="P:response to stress"/>
    <property type="evidence" value="ECO:0007669"/>
    <property type="project" value="UniProtKB-ARBA"/>
</dbReference>
<dbReference type="PANTHER" id="PTHR38773:SF1">
    <property type="entry name" value="PROTEIN SPRT"/>
    <property type="match status" value="1"/>
</dbReference>
<dbReference type="InterPro" id="IPR023483">
    <property type="entry name" value="Uncharacterised_SprT"/>
</dbReference>
<dbReference type="SMART" id="SM00731">
    <property type="entry name" value="SprT"/>
    <property type="match status" value="1"/>
</dbReference>
<dbReference type="HAMAP" id="MF_00746">
    <property type="entry name" value="SprT"/>
    <property type="match status" value="1"/>
</dbReference>
<dbReference type="AlphaFoldDB" id="A0A089YQV8"/>
<feature type="binding site" evidence="7">
    <location>
        <position position="73"/>
    </location>
    <ligand>
        <name>Zn(2+)</name>
        <dbReference type="ChEBI" id="CHEBI:29105"/>
    </ligand>
</feature>
<dbReference type="OrthoDB" id="267364at2"/>
<evidence type="ECO:0000256" key="5">
    <source>
        <dbReference type="ARBA" id="ARBA00022723"/>
    </source>
</evidence>
<feature type="domain" description="SprT-like" evidence="8">
    <location>
        <begin position="7"/>
        <end position="158"/>
    </location>
</feature>
<comment type="similarity">
    <text evidence="2 7">Belongs to the SprT family.</text>
</comment>
<name>A0A089YQV8_9PSED</name>
<evidence type="ECO:0000259" key="8">
    <source>
        <dbReference type="SMART" id="SM00731"/>
    </source>
</evidence>
<evidence type="ECO:0000313" key="10">
    <source>
        <dbReference type="Proteomes" id="UP000029499"/>
    </source>
</evidence>
<sequence>MPEQLNQRVEACFRQAELFFKRPFQRPVVSIKLRGQKAGVAHLHENLLRFNPQLYRENAEDFLKQTVPHEVAHLVAHQLFGDRIAPHGEEWQLIMRGVYELTPHRCHSYAVKRRQVIRYIYKCPCADSDFPFSAQRHGLVGRGRRYLCRRCRQTLVFSGETRVQ</sequence>
<dbReference type="InterPro" id="IPR006640">
    <property type="entry name" value="SprT-like_domain"/>
</dbReference>
<evidence type="ECO:0000256" key="6">
    <source>
        <dbReference type="ARBA" id="ARBA00022833"/>
    </source>
</evidence>
<dbReference type="RefSeq" id="WP_043187121.1">
    <property type="nucleotide sequence ID" value="NZ_CP009533.1"/>
</dbReference>
<dbReference type="PANTHER" id="PTHR38773">
    <property type="entry name" value="PROTEIN SPRT"/>
    <property type="match status" value="1"/>
</dbReference>
<dbReference type="GO" id="GO:0008270">
    <property type="term" value="F:zinc ion binding"/>
    <property type="evidence" value="ECO:0007669"/>
    <property type="project" value="UniProtKB-UniRule"/>
</dbReference>
<reference evidence="9 10" key="1">
    <citation type="journal article" date="2015" name="J. Biotechnol.">
        <title>Complete genome sequence of Pseudomonas rhizosphaerae IH5T (=DSM 16299T), a phosphate-solubilizing rhizobacterium for bacterial biofertilizer.</title>
        <authorList>
            <person name="Kwak Y."/>
            <person name="Jung B.K."/>
            <person name="Shin J.H."/>
        </authorList>
    </citation>
    <scope>NUCLEOTIDE SEQUENCE [LARGE SCALE GENOMIC DNA]</scope>
    <source>
        <strain evidence="9">DSM 16299</strain>
    </source>
</reference>
<dbReference type="Pfam" id="PF10263">
    <property type="entry name" value="SprT-like"/>
    <property type="match status" value="1"/>
</dbReference>
<feature type="binding site" evidence="7">
    <location>
        <position position="69"/>
    </location>
    <ligand>
        <name>Zn(2+)</name>
        <dbReference type="ChEBI" id="CHEBI:29105"/>
    </ligand>
</feature>
<keyword evidence="6 7" id="KW-0862">Zinc</keyword>